<comment type="similarity">
    <text evidence="1 2">Belongs to the fructosamine kinase family.</text>
</comment>
<keyword evidence="2" id="KW-0808">Transferase</keyword>
<dbReference type="InterPro" id="IPR011009">
    <property type="entry name" value="Kinase-like_dom_sf"/>
</dbReference>
<dbReference type="Gene3D" id="3.30.200.20">
    <property type="entry name" value="Phosphorylase Kinase, domain 1"/>
    <property type="match status" value="1"/>
</dbReference>
<evidence type="ECO:0000256" key="2">
    <source>
        <dbReference type="PIRNR" id="PIRNR006221"/>
    </source>
</evidence>
<proteinExistence type="inferred from homology"/>
<name>A0ABT2KBL0_9RHOB</name>
<organism evidence="3 4">
    <name type="scientific">Paracoccus maritimus</name>
    <dbReference type="NCBI Taxonomy" id="2933292"/>
    <lineage>
        <taxon>Bacteria</taxon>
        <taxon>Pseudomonadati</taxon>
        <taxon>Pseudomonadota</taxon>
        <taxon>Alphaproteobacteria</taxon>
        <taxon>Rhodobacterales</taxon>
        <taxon>Paracoccaceae</taxon>
        <taxon>Paracoccus</taxon>
    </lineage>
</organism>
<dbReference type="Gene3D" id="3.90.1200.10">
    <property type="match status" value="1"/>
</dbReference>
<dbReference type="PIRSF" id="PIRSF006221">
    <property type="entry name" value="Ketosamine-3-kinase"/>
    <property type="match status" value="1"/>
</dbReference>
<dbReference type="Proteomes" id="UP001320702">
    <property type="component" value="Unassembled WGS sequence"/>
</dbReference>
<evidence type="ECO:0000313" key="4">
    <source>
        <dbReference type="Proteomes" id="UP001320702"/>
    </source>
</evidence>
<keyword evidence="2 3" id="KW-0418">Kinase</keyword>
<dbReference type="EMBL" id="JANAVZ010000007">
    <property type="protein sequence ID" value="MCT4333927.1"/>
    <property type="molecule type" value="Genomic_DNA"/>
</dbReference>
<accession>A0ABT2KBL0</accession>
<gene>
    <name evidence="3" type="ORF">MU516_13750</name>
</gene>
<dbReference type="InterPro" id="IPR016477">
    <property type="entry name" value="Fructo-/Ketosamine-3-kinase"/>
</dbReference>
<keyword evidence="4" id="KW-1185">Reference proteome</keyword>
<dbReference type="Pfam" id="PF03881">
    <property type="entry name" value="Fructosamin_kin"/>
    <property type="match status" value="1"/>
</dbReference>
<reference evidence="3 4" key="1">
    <citation type="submission" date="2022-04" db="EMBL/GenBank/DDBJ databases">
        <title>Paracoccus sp. YLB-12 draft genome sequence.</title>
        <authorList>
            <person name="Yu L."/>
        </authorList>
    </citation>
    <scope>NUCLEOTIDE SEQUENCE [LARGE SCALE GENOMIC DNA]</scope>
    <source>
        <strain evidence="3 4">YLB-12</strain>
    </source>
</reference>
<sequence>MNAETAAALIGKELSSAQNLHGGDLSVVQRLHFVDGTTVVLKIAATAAAEARMLSAIAASGASSPGVLAVSGDMLLMQDLGRDQGPSVAWADLGRQLRRLHATRGAAYGWNCDHAFGPVPVQNAPVESWPDFWARRRLLPFLPHLPRDVARRIEALAARLHNLLPVRPLPALLHGDLWTGNIMARDGHVTGLIDPACYHGHAEVDLAMLCLFGTPDGSFWDAYRPDPGLADRRPIYQLFPALVHLRLFGPGYLGLVERCVAPFA</sequence>
<dbReference type="SUPFAM" id="SSF56112">
    <property type="entry name" value="Protein kinase-like (PK-like)"/>
    <property type="match status" value="1"/>
</dbReference>
<dbReference type="PANTHER" id="PTHR12149:SF8">
    <property type="entry name" value="PROTEIN-RIBULOSAMINE 3-KINASE"/>
    <property type="match status" value="1"/>
</dbReference>
<dbReference type="PANTHER" id="PTHR12149">
    <property type="entry name" value="FRUCTOSAMINE 3 KINASE-RELATED PROTEIN"/>
    <property type="match status" value="1"/>
</dbReference>
<dbReference type="RefSeq" id="WP_260277808.1">
    <property type="nucleotide sequence ID" value="NZ_JANAVZ010000007.1"/>
</dbReference>
<comment type="caution">
    <text evidence="3">The sequence shown here is derived from an EMBL/GenBank/DDBJ whole genome shotgun (WGS) entry which is preliminary data.</text>
</comment>
<evidence type="ECO:0000313" key="3">
    <source>
        <dbReference type="EMBL" id="MCT4333927.1"/>
    </source>
</evidence>
<dbReference type="GO" id="GO:0016301">
    <property type="term" value="F:kinase activity"/>
    <property type="evidence" value="ECO:0007669"/>
    <property type="project" value="UniProtKB-KW"/>
</dbReference>
<protein>
    <submittedName>
        <fullName evidence="3">Fructosamine kinase family protein</fullName>
    </submittedName>
</protein>
<evidence type="ECO:0000256" key="1">
    <source>
        <dbReference type="ARBA" id="ARBA00009460"/>
    </source>
</evidence>